<dbReference type="EMBL" id="LR877152">
    <property type="protein sequence ID" value="CAD2217127.1"/>
    <property type="molecule type" value="Genomic_DNA"/>
</dbReference>
<keyword evidence="3" id="KW-1185">Reference proteome</keyword>
<dbReference type="AlphaFoldDB" id="A0A7G2CDU5"/>
<reference evidence="2 3" key="1">
    <citation type="submission" date="2020-08" db="EMBL/GenBank/DDBJ databases">
        <authorList>
            <person name="Newling K."/>
            <person name="Davey J."/>
            <person name="Forrester S."/>
        </authorList>
    </citation>
    <scope>NUCLEOTIDE SEQUENCE [LARGE SCALE GENOMIC DNA]</scope>
    <source>
        <strain evidence="3">Crithidia deanei Carvalho (ATCC PRA-265)</strain>
    </source>
</reference>
<feature type="domain" description="25S rRNA (uridine-N(3))-methyltransferase BMT5-like" evidence="1">
    <location>
        <begin position="7"/>
        <end position="184"/>
    </location>
</feature>
<dbReference type="VEuPathDB" id="TriTrypDB:ADEAN_000460500"/>
<dbReference type="GO" id="GO:0070475">
    <property type="term" value="P:rRNA base methylation"/>
    <property type="evidence" value="ECO:0007669"/>
    <property type="project" value="InterPro"/>
</dbReference>
<evidence type="ECO:0000259" key="1">
    <source>
        <dbReference type="Pfam" id="PF10354"/>
    </source>
</evidence>
<proteinExistence type="predicted"/>
<evidence type="ECO:0000313" key="2">
    <source>
        <dbReference type="EMBL" id="CAD2217127.1"/>
    </source>
</evidence>
<dbReference type="GO" id="GO:0070042">
    <property type="term" value="F:rRNA (uridine-N3-)-methyltransferase activity"/>
    <property type="evidence" value="ECO:0007669"/>
    <property type="project" value="InterPro"/>
</dbReference>
<dbReference type="Proteomes" id="UP000515908">
    <property type="component" value="Chromosome 08"/>
</dbReference>
<gene>
    <name evidence="2" type="ORF">ADEAN_000460500</name>
</gene>
<organism evidence="2 3">
    <name type="scientific">Angomonas deanei</name>
    <dbReference type="NCBI Taxonomy" id="59799"/>
    <lineage>
        <taxon>Eukaryota</taxon>
        <taxon>Discoba</taxon>
        <taxon>Euglenozoa</taxon>
        <taxon>Kinetoplastea</taxon>
        <taxon>Metakinetoplastina</taxon>
        <taxon>Trypanosomatida</taxon>
        <taxon>Trypanosomatidae</taxon>
        <taxon>Strigomonadinae</taxon>
        <taxon>Angomonas</taxon>
    </lineage>
</organism>
<evidence type="ECO:0000313" key="3">
    <source>
        <dbReference type="Proteomes" id="UP000515908"/>
    </source>
</evidence>
<sequence length="235" mass="27337">MDEMNILLLGEGNLTFSYALIKKLSKSRYFRRNGEAKSDDHDGPTVGLTVTTFDTKEELEEKYPEVIPIFEYFDSKGRITITYQDAIDATMVHESFTTPFSLVYFNNPHVGVENFLLQRALLSHSFSSVGKLPSGELPQQFVLSLCDDQPTRWDLLRCAERNGYVCVFAVPFFGEEFKEYENKRHQSDTKFPFQIMTHFYFMKKGRWRHPAAAVKALCQRGSRRLEVGVRRHRRQ</sequence>
<dbReference type="InterPro" id="IPR019446">
    <property type="entry name" value="BMT5-like"/>
</dbReference>
<protein>
    <recommendedName>
        <fullName evidence="1">25S rRNA (uridine-N(3))-methyltransferase BMT5-like domain-containing protein</fullName>
    </recommendedName>
</protein>
<name>A0A7G2CDU5_9TRYP</name>
<accession>A0A7G2CDU5</accession>
<dbReference type="Pfam" id="PF10354">
    <property type="entry name" value="BMT5-like"/>
    <property type="match status" value="1"/>
</dbReference>